<dbReference type="SUPFAM" id="SSF88723">
    <property type="entry name" value="PIN domain-like"/>
    <property type="match status" value="1"/>
</dbReference>
<dbReference type="GO" id="GO:0016787">
    <property type="term" value="F:hydrolase activity"/>
    <property type="evidence" value="ECO:0007669"/>
    <property type="project" value="UniProtKB-KW"/>
</dbReference>
<dbReference type="InterPro" id="IPR002716">
    <property type="entry name" value="PIN_dom"/>
</dbReference>
<keyword evidence="8" id="KW-1185">Reference proteome</keyword>
<feature type="domain" description="PIN" evidence="6">
    <location>
        <begin position="4"/>
        <end position="122"/>
    </location>
</feature>
<protein>
    <submittedName>
        <fullName evidence="7">PIN domain nuclease</fullName>
    </submittedName>
</protein>
<dbReference type="Pfam" id="PF01850">
    <property type="entry name" value="PIN"/>
    <property type="match status" value="1"/>
</dbReference>
<evidence type="ECO:0000256" key="1">
    <source>
        <dbReference type="ARBA" id="ARBA00022649"/>
    </source>
</evidence>
<dbReference type="RefSeq" id="WP_115834247.1">
    <property type="nucleotide sequence ID" value="NZ_QNUL01000045.1"/>
</dbReference>
<evidence type="ECO:0000313" key="7">
    <source>
        <dbReference type="EMBL" id="REA55688.1"/>
    </source>
</evidence>
<dbReference type="InterPro" id="IPR051749">
    <property type="entry name" value="PINc/VapC_TA_RNase"/>
</dbReference>
<dbReference type="AlphaFoldDB" id="A0A3D8Y3Y4"/>
<keyword evidence="4" id="KW-0378">Hydrolase</keyword>
<evidence type="ECO:0000256" key="4">
    <source>
        <dbReference type="ARBA" id="ARBA00022801"/>
    </source>
</evidence>
<evidence type="ECO:0000256" key="5">
    <source>
        <dbReference type="ARBA" id="ARBA00022842"/>
    </source>
</evidence>
<dbReference type="GO" id="GO:0046872">
    <property type="term" value="F:metal ion binding"/>
    <property type="evidence" value="ECO:0007669"/>
    <property type="project" value="UniProtKB-KW"/>
</dbReference>
<evidence type="ECO:0000313" key="8">
    <source>
        <dbReference type="Proteomes" id="UP000256373"/>
    </source>
</evidence>
<keyword evidence="1" id="KW-1277">Toxin-antitoxin system</keyword>
<organism evidence="7 8">
    <name type="scientific">Dyadobacter luteus</name>
    <dbReference type="NCBI Taxonomy" id="2259619"/>
    <lineage>
        <taxon>Bacteria</taxon>
        <taxon>Pseudomonadati</taxon>
        <taxon>Bacteroidota</taxon>
        <taxon>Cytophagia</taxon>
        <taxon>Cytophagales</taxon>
        <taxon>Spirosomataceae</taxon>
        <taxon>Dyadobacter</taxon>
    </lineage>
</organism>
<dbReference type="InterPro" id="IPR029060">
    <property type="entry name" value="PIN-like_dom_sf"/>
</dbReference>
<accession>A0A3D8Y3Y4</accession>
<dbReference type="Proteomes" id="UP000256373">
    <property type="component" value="Unassembled WGS sequence"/>
</dbReference>
<sequence>MYRIFDTTIWIDYFHGIINPKTDLLANSLRNDSVCMVGVIVQEVLQGIKNDAMYHRIKGHIEHLPLLPAPDFNTYDSAAQLYRSLRKKGLTIRKPNDCLIAYYAIHFDLELCHNDSDFNIIASGSQLKIWKPF</sequence>
<dbReference type="GO" id="GO:0004540">
    <property type="term" value="F:RNA nuclease activity"/>
    <property type="evidence" value="ECO:0007669"/>
    <property type="project" value="TreeGrafter"/>
</dbReference>
<dbReference type="EMBL" id="QNUL01000045">
    <property type="protein sequence ID" value="REA55688.1"/>
    <property type="molecule type" value="Genomic_DNA"/>
</dbReference>
<reference evidence="7 8" key="1">
    <citation type="submission" date="2018-07" db="EMBL/GenBank/DDBJ databases">
        <title>Dyadobacter roseus sp. nov., isolated from rose rhizosphere soil.</title>
        <authorList>
            <person name="Chen L."/>
        </authorList>
    </citation>
    <scope>NUCLEOTIDE SEQUENCE [LARGE SCALE GENOMIC DNA]</scope>
    <source>
        <strain evidence="7 8">RS19</strain>
    </source>
</reference>
<keyword evidence="2" id="KW-0540">Nuclease</keyword>
<proteinExistence type="predicted"/>
<keyword evidence="5" id="KW-0460">Magnesium</keyword>
<name>A0A3D8Y3Y4_9BACT</name>
<dbReference type="CDD" id="cd18764">
    <property type="entry name" value="PIN_MtVapC3-like"/>
    <property type="match status" value="1"/>
</dbReference>
<gene>
    <name evidence="7" type="ORF">DSL64_27830</name>
</gene>
<dbReference type="OrthoDB" id="9811788at2"/>
<dbReference type="PANTHER" id="PTHR42740">
    <property type="entry name" value="RIBONUCLEASE VAPC3"/>
    <property type="match status" value="1"/>
</dbReference>
<dbReference type="PANTHER" id="PTHR42740:SF1">
    <property type="entry name" value="RIBONUCLEASE VAPC3"/>
    <property type="match status" value="1"/>
</dbReference>
<dbReference type="Gene3D" id="3.40.50.1010">
    <property type="entry name" value="5'-nuclease"/>
    <property type="match status" value="1"/>
</dbReference>
<evidence type="ECO:0000256" key="2">
    <source>
        <dbReference type="ARBA" id="ARBA00022722"/>
    </source>
</evidence>
<keyword evidence="3" id="KW-0479">Metal-binding</keyword>
<evidence type="ECO:0000256" key="3">
    <source>
        <dbReference type="ARBA" id="ARBA00022723"/>
    </source>
</evidence>
<evidence type="ECO:0000259" key="6">
    <source>
        <dbReference type="Pfam" id="PF01850"/>
    </source>
</evidence>
<comment type="caution">
    <text evidence="7">The sequence shown here is derived from an EMBL/GenBank/DDBJ whole genome shotgun (WGS) entry which is preliminary data.</text>
</comment>